<dbReference type="Pfam" id="PF05253">
    <property type="entry name" value="zf-U11-48K"/>
    <property type="match status" value="2"/>
</dbReference>
<keyword evidence="7" id="KW-1185">Reference proteome</keyword>
<evidence type="ECO:0000313" key="6">
    <source>
        <dbReference type="EMBL" id="KDR24207.1"/>
    </source>
</evidence>
<feature type="domain" description="CHHC U11-48K-type" evidence="5">
    <location>
        <begin position="7"/>
        <end position="34"/>
    </location>
</feature>
<dbReference type="InterPro" id="IPR022776">
    <property type="entry name" value="TRM13/UPF0224_CHHC_Znf_dom"/>
</dbReference>
<dbReference type="EMBL" id="KK852424">
    <property type="protein sequence ID" value="KDR24207.1"/>
    <property type="molecule type" value="Genomic_DNA"/>
</dbReference>
<evidence type="ECO:0000259" key="5">
    <source>
        <dbReference type="PROSITE" id="PS51800"/>
    </source>
</evidence>
<dbReference type="PANTHER" id="PTHR21402">
    <property type="entry name" value="GAMETOCYTE SPECIFIC FACTOR 1-RELATED"/>
    <property type="match status" value="1"/>
</dbReference>
<evidence type="ECO:0000256" key="1">
    <source>
        <dbReference type="ARBA" id="ARBA00022723"/>
    </source>
</evidence>
<dbReference type="OrthoDB" id="5839404at2759"/>
<accession>A0A067RK80</accession>
<feature type="domain" description="CHHC U11-48K-type" evidence="5">
    <location>
        <begin position="39"/>
        <end position="66"/>
    </location>
</feature>
<gene>
    <name evidence="6" type="ORF">L798_07614</name>
</gene>
<feature type="compositionally biased region" description="Low complexity" evidence="4">
    <location>
        <begin position="156"/>
        <end position="166"/>
    </location>
</feature>
<dbReference type="PROSITE" id="PS51800">
    <property type="entry name" value="ZF_CHHC_U11_48K"/>
    <property type="match status" value="2"/>
</dbReference>
<dbReference type="Proteomes" id="UP000027135">
    <property type="component" value="Unassembled WGS sequence"/>
</dbReference>
<evidence type="ECO:0000256" key="3">
    <source>
        <dbReference type="ARBA" id="ARBA00022833"/>
    </source>
</evidence>
<reference evidence="6 7" key="1">
    <citation type="journal article" date="2014" name="Nat. Commun.">
        <title>Molecular traces of alternative social organization in a termite genome.</title>
        <authorList>
            <person name="Terrapon N."/>
            <person name="Li C."/>
            <person name="Robertson H.M."/>
            <person name="Ji L."/>
            <person name="Meng X."/>
            <person name="Booth W."/>
            <person name="Chen Z."/>
            <person name="Childers C.P."/>
            <person name="Glastad K.M."/>
            <person name="Gokhale K."/>
            <person name="Gowin J."/>
            <person name="Gronenberg W."/>
            <person name="Hermansen R.A."/>
            <person name="Hu H."/>
            <person name="Hunt B.G."/>
            <person name="Huylmans A.K."/>
            <person name="Khalil S.M."/>
            <person name="Mitchell R.D."/>
            <person name="Munoz-Torres M.C."/>
            <person name="Mustard J.A."/>
            <person name="Pan H."/>
            <person name="Reese J.T."/>
            <person name="Scharf M.E."/>
            <person name="Sun F."/>
            <person name="Vogel H."/>
            <person name="Xiao J."/>
            <person name="Yang W."/>
            <person name="Yang Z."/>
            <person name="Yang Z."/>
            <person name="Zhou J."/>
            <person name="Zhu J."/>
            <person name="Brent C.S."/>
            <person name="Elsik C.G."/>
            <person name="Goodisman M.A."/>
            <person name="Liberles D.A."/>
            <person name="Roe R.M."/>
            <person name="Vargo E.L."/>
            <person name="Vilcinskas A."/>
            <person name="Wang J."/>
            <person name="Bornberg-Bauer E."/>
            <person name="Korb J."/>
            <person name="Zhang G."/>
            <person name="Liebig J."/>
        </authorList>
    </citation>
    <scope>NUCLEOTIDE SEQUENCE [LARGE SCALE GENOMIC DNA]</scope>
    <source>
        <tissue evidence="6">Whole organism</tissue>
    </source>
</reference>
<name>A0A067RK80_ZOONE</name>
<feature type="region of interest" description="Disordered" evidence="4">
    <location>
        <begin position="145"/>
        <end position="171"/>
    </location>
</feature>
<sequence>MQGKDPEIQCPYNKSHVIRTSRMQVHLIKCKRNYPLAEKMVCPFNAVHHVDKPDYQYHVSTCPDRRVIEGHKYEVQESVHGDLQLAPYNEPELPIPEENWDAETQATTYDPSERIEAAPIVRMLNGATKSERKAFRLRERLRLQRLKDGDTHDDASAPGGSQSGPSVTEDVMQPLRLPRKTSEALRLLNPNMGLGRGINPNRTEEVAPGGRSLAEGSSLELGQGPSTDIEIPIPNGIGRGRPL</sequence>
<dbReference type="STRING" id="136037.A0A067RK80"/>
<dbReference type="SUPFAM" id="SSF57667">
    <property type="entry name" value="beta-beta-alpha zinc fingers"/>
    <property type="match status" value="1"/>
</dbReference>
<dbReference type="InterPro" id="IPR051591">
    <property type="entry name" value="UPF0224_FAM112_RNA_Proc"/>
</dbReference>
<dbReference type="PANTHER" id="PTHR21402:SF5">
    <property type="entry name" value="GAMETOCYTE SPECIFIC FACTOR 1"/>
    <property type="match status" value="1"/>
</dbReference>
<keyword evidence="2" id="KW-0863">Zinc-finger</keyword>
<dbReference type="OMA" id="WESETTK"/>
<keyword evidence="3" id="KW-0862">Zinc</keyword>
<proteinExistence type="predicted"/>
<evidence type="ECO:0000313" key="7">
    <source>
        <dbReference type="Proteomes" id="UP000027135"/>
    </source>
</evidence>
<dbReference type="InterPro" id="IPR036236">
    <property type="entry name" value="Znf_C2H2_sf"/>
</dbReference>
<protein>
    <submittedName>
        <fullName evidence="6">Gametocyte-specific factor 1</fullName>
    </submittedName>
</protein>
<keyword evidence="1" id="KW-0479">Metal-binding</keyword>
<evidence type="ECO:0000256" key="2">
    <source>
        <dbReference type="ARBA" id="ARBA00022771"/>
    </source>
</evidence>
<dbReference type="AlphaFoldDB" id="A0A067RK80"/>
<organism evidence="6 7">
    <name type="scientific">Zootermopsis nevadensis</name>
    <name type="common">Dampwood termite</name>
    <dbReference type="NCBI Taxonomy" id="136037"/>
    <lineage>
        <taxon>Eukaryota</taxon>
        <taxon>Metazoa</taxon>
        <taxon>Ecdysozoa</taxon>
        <taxon>Arthropoda</taxon>
        <taxon>Hexapoda</taxon>
        <taxon>Insecta</taxon>
        <taxon>Pterygota</taxon>
        <taxon>Neoptera</taxon>
        <taxon>Polyneoptera</taxon>
        <taxon>Dictyoptera</taxon>
        <taxon>Blattodea</taxon>
        <taxon>Blattoidea</taxon>
        <taxon>Termitoidae</taxon>
        <taxon>Termopsidae</taxon>
        <taxon>Zootermopsis</taxon>
    </lineage>
</organism>
<evidence type="ECO:0000256" key="4">
    <source>
        <dbReference type="SAM" id="MobiDB-lite"/>
    </source>
</evidence>
<dbReference type="GO" id="GO:0008270">
    <property type="term" value="F:zinc ion binding"/>
    <property type="evidence" value="ECO:0007669"/>
    <property type="project" value="UniProtKB-KW"/>
</dbReference>
<dbReference type="InParanoid" id="A0A067RK80"/>
<dbReference type="eggNOG" id="KOG4376">
    <property type="taxonomic scope" value="Eukaryota"/>
</dbReference>
<feature type="region of interest" description="Disordered" evidence="4">
    <location>
        <begin position="189"/>
        <end position="243"/>
    </location>
</feature>
<feature type="compositionally biased region" description="Basic and acidic residues" evidence="4">
    <location>
        <begin position="145"/>
        <end position="155"/>
    </location>
</feature>